<proteinExistence type="predicted"/>
<evidence type="ECO:0000313" key="3">
    <source>
        <dbReference type="Proteomes" id="UP000554482"/>
    </source>
</evidence>
<feature type="compositionally biased region" description="Basic and acidic residues" evidence="1">
    <location>
        <begin position="64"/>
        <end position="73"/>
    </location>
</feature>
<dbReference type="AlphaFoldDB" id="A0A7J6VXZ9"/>
<accession>A0A7J6VXZ9</accession>
<sequence length="122" mass="13411">MIGNRMCPQDSFDSQHYSTLTNLKVDDKSLGKGADVNSIFHPGLQMLGEGVDINSNIPPQHVHRPSDSPSDHRRYQHSSKGISSNKISDSSEGPLDSEPDHPLKPLRQGLPLKGRGLMSMVR</sequence>
<comment type="caution">
    <text evidence="2">The sequence shown here is derived from an EMBL/GenBank/DDBJ whole genome shotgun (WGS) entry which is preliminary data.</text>
</comment>
<feature type="region of interest" description="Disordered" evidence="1">
    <location>
        <begin position="50"/>
        <end position="122"/>
    </location>
</feature>
<evidence type="ECO:0000313" key="2">
    <source>
        <dbReference type="EMBL" id="KAF5189202.1"/>
    </source>
</evidence>
<protein>
    <submittedName>
        <fullName evidence="2">Uncharacterized protein</fullName>
    </submittedName>
</protein>
<dbReference type="Proteomes" id="UP000554482">
    <property type="component" value="Unassembled WGS sequence"/>
</dbReference>
<feature type="compositionally biased region" description="Polar residues" evidence="1">
    <location>
        <begin position="78"/>
        <end position="91"/>
    </location>
</feature>
<name>A0A7J6VXZ9_THATH</name>
<organism evidence="2 3">
    <name type="scientific">Thalictrum thalictroides</name>
    <name type="common">Rue-anemone</name>
    <name type="synonym">Anemone thalictroides</name>
    <dbReference type="NCBI Taxonomy" id="46969"/>
    <lineage>
        <taxon>Eukaryota</taxon>
        <taxon>Viridiplantae</taxon>
        <taxon>Streptophyta</taxon>
        <taxon>Embryophyta</taxon>
        <taxon>Tracheophyta</taxon>
        <taxon>Spermatophyta</taxon>
        <taxon>Magnoliopsida</taxon>
        <taxon>Ranunculales</taxon>
        <taxon>Ranunculaceae</taxon>
        <taxon>Thalictroideae</taxon>
        <taxon>Thalictrum</taxon>
    </lineage>
</organism>
<evidence type="ECO:0000256" key="1">
    <source>
        <dbReference type="SAM" id="MobiDB-lite"/>
    </source>
</evidence>
<reference evidence="2 3" key="1">
    <citation type="submission" date="2020-06" db="EMBL/GenBank/DDBJ databases">
        <title>Transcriptomic and genomic resources for Thalictrum thalictroides and T. hernandezii: Facilitating candidate gene discovery in an emerging model plant lineage.</title>
        <authorList>
            <person name="Arias T."/>
            <person name="Riano-Pachon D.M."/>
            <person name="Di Stilio V.S."/>
        </authorList>
    </citation>
    <scope>NUCLEOTIDE SEQUENCE [LARGE SCALE GENOMIC DNA]</scope>
    <source>
        <strain evidence="3">cv. WT478/WT964</strain>
        <tissue evidence="2">Leaves</tissue>
    </source>
</reference>
<dbReference type="EMBL" id="JABWDY010025799">
    <property type="protein sequence ID" value="KAF5189202.1"/>
    <property type="molecule type" value="Genomic_DNA"/>
</dbReference>
<gene>
    <name evidence="2" type="ORF">FRX31_021210</name>
</gene>
<keyword evidence="3" id="KW-1185">Reference proteome</keyword>